<proteinExistence type="predicted"/>
<dbReference type="InterPro" id="IPR001356">
    <property type="entry name" value="HD"/>
</dbReference>
<dbReference type="InterPro" id="IPR009057">
    <property type="entry name" value="Homeodomain-like_sf"/>
</dbReference>
<evidence type="ECO:0000256" key="6">
    <source>
        <dbReference type="RuleBase" id="RU000682"/>
    </source>
</evidence>
<dbReference type="PROSITE" id="PS50071">
    <property type="entry name" value="HOMEOBOX_2"/>
    <property type="match status" value="1"/>
</dbReference>
<keyword evidence="2 5" id="KW-0238">DNA-binding</keyword>
<evidence type="ECO:0000256" key="1">
    <source>
        <dbReference type="ARBA" id="ARBA00004123"/>
    </source>
</evidence>
<protein>
    <recommendedName>
        <fullName evidence="8">Homeobox domain-containing protein</fullName>
    </recommendedName>
</protein>
<evidence type="ECO:0000256" key="4">
    <source>
        <dbReference type="ARBA" id="ARBA00023242"/>
    </source>
</evidence>
<dbReference type="GO" id="GO:0000977">
    <property type="term" value="F:RNA polymerase II transcription regulatory region sequence-specific DNA binding"/>
    <property type="evidence" value="ECO:0007669"/>
    <property type="project" value="TreeGrafter"/>
</dbReference>
<name>A0A8C4QFJ3_EPTBU</name>
<feature type="compositionally biased region" description="Basic and acidic residues" evidence="7">
    <location>
        <begin position="49"/>
        <end position="64"/>
    </location>
</feature>
<feature type="domain" description="Homeobox" evidence="8">
    <location>
        <begin position="1"/>
        <end position="18"/>
    </location>
</feature>
<dbReference type="InterPro" id="IPR050453">
    <property type="entry name" value="LIM_Homeobox_TF"/>
</dbReference>
<evidence type="ECO:0000256" key="3">
    <source>
        <dbReference type="ARBA" id="ARBA00023155"/>
    </source>
</evidence>
<evidence type="ECO:0000256" key="2">
    <source>
        <dbReference type="ARBA" id="ARBA00023125"/>
    </source>
</evidence>
<feature type="compositionally biased region" description="Basic and acidic residues" evidence="7">
    <location>
        <begin position="18"/>
        <end position="27"/>
    </location>
</feature>
<keyword evidence="10" id="KW-1185">Reference proteome</keyword>
<dbReference type="SUPFAM" id="SSF46689">
    <property type="entry name" value="Homeodomain-like"/>
    <property type="match status" value="1"/>
</dbReference>
<feature type="DNA-binding region" description="Homeobox" evidence="5">
    <location>
        <begin position="3"/>
        <end position="19"/>
    </location>
</feature>
<dbReference type="GO" id="GO:0000981">
    <property type="term" value="F:DNA-binding transcription factor activity, RNA polymerase II-specific"/>
    <property type="evidence" value="ECO:0007669"/>
    <property type="project" value="TreeGrafter"/>
</dbReference>
<keyword evidence="3 5" id="KW-0371">Homeobox</keyword>
<accession>A0A8C4QFJ3</accession>
<dbReference type="CDD" id="cd00086">
    <property type="entry name" value="homeodomain"/>
    <property type="match status" value="1"/>
</dbReference>
<keyword evidence="4 5" id="KW-0539">Nucleus</keyword>
<organism evidence="9 10">
    <name type="scientific">Eptatretus burgeri</name>
    <name type="common">Inshore hagfish</name>
    <dbReference type="NCBI Taxonomy" id="7764"/>
    <lineage>
        <taxon>Eukaryota</taxon>
        <taxon>Metazoa</taxon>
        <taxon>Chordata</taxon>
        <taxon>Craniata</taxon>
        <taxon>Vertebrata</taxon>
        <taxon>Cyclostomata</taxon>
        <taxon>Myxini</taxon>
        <taxon>Myxiniformes</taxon>
        <taxon>Myxinidae</taxon>
        <taxon>Eptatretinae</taxon>
        <taxon>Eptatretus</taxon>
    </lineage>
</organism>
<reference evidence="9" key="1">
    <citation type="submission" date="2025-08" db="UniProtKB">
        <authorList>
            <consortium name="Ensembl"/>
        </authorList>
    </citation>
    <scope>IDENTIFICATION</scope>
</reference>
<dbReference type="Proteomes" id="UP000694388">
    <property type="component" value="Unplaced"/>
</dbReference>
<dbReference type="PANTHER" id="PTHR24208:SF128">
    <property type="entry name" value="LIM3, ISOFORM G"/>
    <property type="match status" value="1"/>
</dbReference>
<evidence type="ECO:0000259" key="8">
    <source>
        <dbReference type="PROSITE" id="PS50071"/>
    </source>
</evidence>
<dbReference type="Pfam" id="PF00046">
    <property type="entry name" value="Homeodomain"/>
    <property type="match status" value="1"/>
</dbReference>
<evidence type="ECO:0000256" key="5">
    <source>
        <dbReference type="PROSITE-ProRule" id="PRU00108"/>
    </source>
</evidence>
<dbReference type="GO" id="GO:0005634">
    <property type="term" value="C:nucleus"/>
    <property type="evidence" value="ECO:0007669"/>
    <property type="project" value="UniProtKB-SubCell"/>
</dbReference>
<evidence type="ECO:0000313" key="10">
    <source>
        <dbReference type="Proteomes" id="UP000694388"/>
    </source>
</evidence>
<comment type="subcellular location">
    <subcellularLocation>
        <location evidence="1 5 6">Nucleus</location>
    </subcellularLocation>
</comment>
<feature type="region of interest" description="Disordered" evidence="7">
    <location>
        <begin position="17"/>
        <end position="64"/>
    </location>
</feature>
<dbReference type="Gene3D" id="1.10.10.60">
    <property type="entry name" value="Homeodomain-like"/>
    <property type="match status" value="1"/>
</dbReference>
<dbReference type="PANTHER" id="PTHR24208">
    <property type="entry name" value="LIM/HOMEOBOX PROTEIN LHX"/>
    <property type="match status" value="1"/>
</dbReference>
<dbReference type="Ensembl" id="ENSEBUT00000014507.1">
    <property type="protein sequence ID" value="ENSEBUP00000013931.1"/>
    <property type="gene ID" value="ENSEBUG00000008788.1"/>
</dbReference>
<evidence type="ECO:0000256" key="7">
    <source>
        <dbReference type="SAM" id="MobiDB-lite"/>
    </source>
</evidence>
<dbReference type="AlphaFoldDB" id="A0A8C4QFJ3"/>
<dbReference type="GO" id="GO:0030182">
    <property type="term" value="P:neuron differentiation"/>
    <property type="evidence" value="ECO:0007669"/>
    <property type="project" value="TreeGrafter"/>
</dbReference>
<reference evidence="9" key="2">
    <citation type="submission" date="2025-09" db="UniProtKB">
        <authorList>
            <consortium name="Ensembl"/>
        </authorList>
    </citation>
    <scope>IDENTIFICATION</scope>
</reference>
<sequence>MRVVQVWFQNRRAKEKRLKKDVGRDRWGATAFNRGTKSMGRGRSAKNKAIQEHRDDTASDGEGTYHDDSMLSELVCGPSFGAESHGSSHFGAPFGLPPASAQSSQGILPSLPLLPPRMTELPCGSLQPMSLPQYRSTKYPGYPSTGGLRPPRLGDVDVPVSGATFSGEFSASASPRGCWVELETERAPF</sequence>
<evidence type="ECO:0000313" key="9">
    <source>
        <dbReference type="Ensembl" id="ENSEBUP00000013931.1"/>
    </source>
</evidence>